<dbReference type="NCBIfam" id="TIGR01444">
    <property type="entry name" value="fkbM_fam"/>
    <property type="match status" value="1"/>
</dbReference>
<dbReference type="PANTHER" id="PTHR34203">
    <property type="entry name" value="METHYLTRANSFERASE, FKBM FAMILY PROTEIN"/>
    <property type="match status" value="1"/>
</dbReference>
<dbReference type="InterPro" id="IPR006342">
    <property type="entry name" value="FkbM_mtfrase"/>
</dbReference>
<name>A0A0X1T8A3_PSEAA</name>
<feature type="domain" description="Methyltransferase FkbM" evidence="1">
    <location>
        <begin position="13"/>
        <end position="209"/>
    </location>
</feature>
<dbReference type="Proteomes" id="UP000063229">
    <property type="component" value="Chromosome"/>
</dbReference>
<gene>
    <name evidence="2" type="ORF">AWM79_18770</name>
</gene>
<dbReference type="InterPro" id="IPR052514">
    <property type="entry name" value="SAM-dependent_MTase"/>
</dbReference>
<dbReference type="KEGG" id="pagb:AWM79_18770"/>
<evidence type="ECO:0000259" key="1">
    <source>
        <dbReference type="Pfam" id="PF05050"/>
    </source>
</evidence>
<dbReference type="Pfam" id="PF05050">
    <property type="entry name" value="Methyltransf_21"/>
    <property type="match status" value="1"/>
</dbReference>
<dbReference type="PANTHER" id="PTHR34203:SF15">
    <property type="entry name" value="SLL1173 PROTEIN"/>
    <property type="match status" value="1"/>
</dbReference>
<reference evidence="2 3" key="1">
    <citation type="submission" date="2016-01" db="EMBL/GenBank/DDBJ databases">
        <authorList>
            <person name="McClelland M."/>
            <person name="Jain A."/>
            <person name="Saraogi P."/>
            <person name="Mendelson R."/>
            <person name="Westerman R."/>
            <person name="SanMiguel P."/>
            <person name="Csonka L."/>
        </authorList>
    </citation>
    <scope>NUCLEOTIDE SEQUENCE [LARGE SCALE GENOMIC DNA]</scope>
    <source>
        <strain evidence="2 3">NCPPB 2472</strain>
    </source>
</reference>
<dbReference type="SUPFAM" id="SSF53335">
    <property type="entry name" value="S-adenosyl-L-methionine-dependent methyltransferases"/>
    <property type="match status" value="1"/>
</dbReference>
<dbReference type="AlphaFoldDB" id="A0A0X1T8A3"/>
<dbReference type="STRING" id="46677.AWM79_18770"/>
<protein>
    <recommendedName>
        <fullName evidence="1">Methyltransferase FkbM domain-containing protein</fullName>
    </recommendedName>
</protein>
<dbReference type="Gene3D" id="3.40.50.150">
    <property type="entry name" value="Vaccinia Virus protein VP39"/>
    <property type="match status" value="1"/>
</dbReference>
<evidence type="ECO:0000313" key="2">
    <source>
        <dbReference type="EMBL" id="AMB88350.1"/>
    </source>
</evidence>
<evidence type="ECO:0000313" key="3">
    <source>
        <dbReference type="Proteomes" id="UP000063229"/>
    </source>
</evidence>
<keyword evidence="3" id="KW-1185">Reference proteome</keyword>
<dbReference type="InterPro" id="IPR029063">
    <property type="entry name" value="SAM-dependent_MTases_sf"/>
</dbReference>
<accession>A0A0X1T8A3</accession>
<dbReference type="EMBL" id="CP014135">
    <property type="protein sequence ID" value="AMB88350.1"/>
    <property type="molecule type" value="Genomic_DNA"/>
</dbReference>
<sequence length="250" mass="27888">MQETLKLGDTYVNVGANFGYYTSLGGLIVGNKGKVFSFEANPAVFATLLKTIMYAGIPDRTTAFNRAVYRETGEELGFVFDYQFAGGGHLELNVTEQPSSADPFWSKDSVPSILDHNGQWLPGKGIMNKFNAKTLALDDIIGTKQVDLLHCDVEAAEPYVIAGAQAMIRHSPRLRIIFEWSSYSFDHGTEEYRKAVNDMWELLKSEGFSIRRLMPFLHPDGAIQLSEPLTYADFIAGEHGDYFAERPAQK</sequence>
<organism evidence="2 3">
    <name type="scientific">Pseudomonas agarici</name>
    <dbReference type="NCBI Taxonomy" id="46677"/>
    <lineage>
        <taxon>Bacteria</taxon>
        <taxon>Pseudomonadati</taxon>
        <taxon>Pseudomonadota</taxon>
        <taxon>Gammaproteobacteria</taxon>
        <taxon>Pseudomonadales</taxon>
        <taxon>Pseudomonadaceae</taxon>
        <taxon>Pseudomonas</taxon>
    </lineage>
</organism>
<proteinExistence type="predicted"/>